<protein>
    <recommendedName>
        <fullName evidence="3">Alternate-type signal peptide domain-containing protein</fullName>
    </recommendedName>
</protein>
<sequence>MISPVTRALTGAGAALLAVGLLAGGGGTFAAWSETDGLTKASISAGNLGLTPGALNVKVAHTDFVAGATDISQVTRTTSDITGQMDTYPFAPGDQVTITLPITVQAVGTNLKATLSTTPAALTGTATLVSEVNANNGSVVTLTPVGGAPALTSTGTNQWAITSAHNGAVYLATMKYTVRETSTGAARTEPAGGSGWWNTTLNGTSVSTRNLPFTLTQN</sequence>
<dbReference type="InterPro" id="IPR023833">
    <property type="entry name" value="Signal_pept_SipW-depend-type"/>
</dbReference>
<name>A0A6I3IWZ5_9MICO</name>
<dbReference type="NCBIfam" id="TIGR04088">
    <property type="entry name" value="cognate_SipW"/>
    <property type="match status" value="1"/>
</dbReference>
<evidence type="ECO:0000313" key="1">
    <source>
        <dbReference type="EMBL" id="MTB71406.1"/>
    </source>
</evidence>
<keyword evidence="2" id="KW-1185">Reference proteome</keyword>
<reference evidence="1 2" key="1">
    <citation type="submission" date="2019-11" db="EMBL/GenBank/DDBJ databases">
        <title>Whole genome sequencing identifies a novel species of the genus Arsenicicoccus isolated from human blood.</title>
        <authorList>
            <person name="Jeong J.H."/>
            <person name="Kweon O.J."/>
            <person name="Kim H.R."/>
            <person name="Kim T.-H."/>
            <person name="Ha S.-M."/>
            <person name="Lee M.-K."/>
        </authorList>
    </citation>
    <scope>NUCLEOTIDE SEQUENCE [LARGE SCALE GENOMIC DNA]</scope>
    <source>
        <strain evidence="1 2">MKL-02</strain>
    </source>
</reference>
<dbReference type="Proteomes" id="UP000431092">
    <property type="component" value="Unassembled WGS sequence"/>
</dbReference>
<gene>
    <name evidence="1" type="ORF">GGG17_05375</name>
</gene>
<dbReference type="EMBL" id="WLVL01000019">
    <property type="protein sequence ID" value="MTB71406.1"/>
    <property type="molecule type" value="Genomic_DNA"/>
</dbReference>
<evidence type="ECO:0000313" key="2">
    <source>
        <dbReference type="Proteomes" id="UP000431092"/>
    </source>
</evidence>
<accession>A0A6I3IWZ5</accession>
<evidence type="ECO:0008006" key="3">
    <source>
        <dbReference type="Google" id="ProtNLM"/>
    </source>
</evidence>
<comment type="caution">
    <text evidence="1">The sequence shown here is derived from an EMBL/GenBank/DDBJ whole genome shotgun (WGS) entry which is preliminary data.</text>
</comment>
<organism evidence="1 2">
    <name type="scientific">Arsenicicoccus cauae</name>
    <dbReference type="NCBI Taxonomy" id="2663847"/>
    <lineage>
        <taxon>Bacteria</taxon>
        <taxon>Bacillati</taxon>
        <taxon>Actinomycetota</taxon>
        <taxon>Actinomycetes</taxon>
        <taxon>Micrococcales</taxon>
        <taxon>Intrasporangiaceae</taxon>
        <taxon>Arsenicicoccus</taxon>
    </lineage>
</organism>
<dbReference type="AlphaFoldDB" id="A0A6I3IWZ5"/>
<dbReference type="RefSeq" id="WP_154592738.1">
    <property type="nucleotide sequence ID" value="NZ_WLVL01000019.1"/>
</dbReference>
<proteinExistence type="predicted"/>